<name>A0A0A9BAE8_ARUDO</name>
<sequence length="87" mass="10043">MNTKIHEIKIIHLREISLLSKKRVISVVPAPFIRSLDRTSAQRPPLDRMSQRHLRSAGLSAHPPRLYASRAYLQLSLTFFCPFICFV</sequence>
<organism evidence="1">
    <name type="scientific">Arundo donax</name>
    <name type="common">Giant reed</name>
    <name type="synonym">Donax arundinaceus</name>
    <dbReference type="NCBI Taxonomy" id="35708"/>
    <lineage>
        <taxon>Eukaryota</taxon>
        <taxon>Viridiplantae</taxon>
        <taxon>Streptophyta</taxon>
        <taxon>Embryophyta</taxon>
        <taxon>Tracheophyta</taxon>
        <taxon>Spermatophyta</taxon>
        <taxon>Magnoliopsida</taxon>
        <taxon>Liliopsida</taxon>
        <taxon>Poales</taxon>
        <taxon>Poaceae</taxon>
        <taxon>PACMAD clade</taxon>
        <taxon>Arundinoideae</taxon>
        <taxon>Arundineae</taxon>
        <taxon>Arundo</taxon>
    </lineage>
</organism>
<dbReference type="EMBL" id="GBRH01239720">
    <property type="protein sequence ID" value="JAD58175.1"/>
    <property type="molecule type" value="Transcribed_RNA"/>
</dbReference>
<dbReference type="AlphaFoldDB" id="A0A0A9BAE8"/>
<accession>A0A0A9BAE8</accession>
<protein>
    <submittedName>
        <fullName evidence="1">Uncharacterized protein</fullName>
    </submittedName>
</protein>
<reference evidence="1" key="1">
    <citation type="submission" date="2014-09" db="EMBL/GenBank/DDBJ databases">
        <authorList>
            <person name="Magalhaes I.L.F."/>
            <person name="Oliveira U."/>
            <person name="Santos F.R."/>
            <person name="Vidigal T.H.D.A."/>
            <person name="Brescovit A.D."/>
            <person name="Santos A.J."/>
        </authorList>
    </citation>
    <scope>NUCLEOTIDE SEQUENCE</scope>
    <source>
        <tissue evidence="1">Shoot tissue taken approximately 20 cm above the soil surface</tissue>
    </source>
</reference>
<proteinExistence type="predicted"/>
<evidence type="ECO:0000313" key="1">
    <source>
        <dbReference type="EMBL" id="JAD58175.1"/>
    </source>
</evidence>
<reference evidence="1" key="2">
    <citation type="journal article" date="2015" name="Data Brief">
        <title>Shoot transcriptome of the giant reed, Arundo donax.</title>
        <authorList>
            <person name="Barrero R.A."/>
            <person name="Guerrero F.D."/>
            <person name="Moolhuijzen P."/>
            <person name="Goolsby J.A."/>
            <person name="Tidwell J."/>
            <person name="Bellgard S.E."/>
            <person name="Bellgard M.I."/>
        </authorList>
    </citation>
    <scope>NUCLEOTIDE SEQUENCE</scope>
    <source>
        <tissue evidence="1">Shoot tissue taken approximately 20 cm above the soil surface</tissue>
    </source>
</reference>